<keyword evidence="2" id="KW-1185">Reference proteome</keyword>
<accession>A0ABR2KA50</accession>
<gene>
    <name evidence="1" type="ORF">M9Y10_038844</name>
</gene>
<dbReference type="EMBL" id="JAPFFF010000006">
    <property type="protein sequence ID" value="KAK8887787.1"/>
    <property type="molecule type" value="Genomic_DNA"/>
</dbReference>
<evidence type="ECO:0000313" key="2">
    <source>
        <dbReference type="Proteomes" id="UP001470230"/>
    </source>
</evidence>
<organism evidence="1 2">
    <name type="scientific">Tritrichomonas musculus</name>
    <dbReference type="NCBI Taxonomy" id="1915356"/>
    <lineage>
        <taxon>Eukaryota</taxon>
        <taxon>Metamonada</taxon>
        <taxon>Parabasalia</taxon>
        <taxon>Tritrichomonadida</taxon>
        <taxon>Tritrichomonadidae</taxon>
        <taxon>Tritrichomonas</taxon>
    </lineage>
</organism>
<name>A0ABR2KA50_9EUKA</name>
<dbReference type="Proteomes" id="UP001470230">
    <property type="component" value="Unassembled WGS sequence"/>
</dbReference>
<sequence>MSFVRFLHGCAYRDIIPFLEPPNSSDQVQVLDIGMFGVQKNLKKSITTDDSLNANSNEITSIVDSWMKATLPCNVTSVFRQDCFFKEEDSIFEYIVNCDIHKVRSVRGIEYCENPLLIPAKKKKNISPTI</sequence>
<proteinExistence type="predicted"/>
<reference evidence="1 2" key="1">
    <citation type="submission" date="2024-04" db="EMBL/GenBank/DDBJ databases">
        <title>Tritrichomonas musculus Genome.</title>
        <authorList>
            <person name="Alves-Ferreira E."/>
            <person name="Grigg M."/>
            <person name="Lorenzi H."/>
            <person name="Galac M."/>
        </authorList>
    </citation>
    <scope>NUCLEOTIDE SEQUENCE [LARGE SCALE GENOMIC DNA]</scope>
    <source>
        <strain evidence="1 2">EAF2021</strain>
    </source>
</reference>
<evidence type="ECO:0000313" key="1">
    <source>
        <dbReference type="EMBL" id="KAK8887787.1"/>
    </source>
</evidence>
<comment type="caution">
    <text evidence="1">The sequence shown here is derived from an EMBL/GenBank/DDBJ whole genome shotgun (WGS) entry which is preliminary data.</text>
</comment>
<protein>
    <submittedName>
        <fullName evidence="1">Uncharacterized protein</fullName>
    </submittedName>
</protein>